<dbReference type="PANTHER" id="PTHR30328:SF54">
    <property type="entry name" value="HTH-TYPE TRANSCRIPTIONAL REPRESSOR SCO4008"/>
    <property type="match status" value="1"/>
</dbReference>
<evidence type="ECO:0000259" key="5">
    <source>
        <dbReference type="PROSITE" id="PS50977"/>
    </source>
</evidence>
<keyword evidence="2 4" id="KW-0238">DNA-binding</keyword>
<dbReference type="Proteomes" id="UP001319104">
    <property type="component" value="Unassembled WGS sequence"/>
</dbReference>
<dbReference type="Gene3D" id="1.10.357.10">
    <property type="entry name" value="Tetracycline Repressor, domain 2"/>
    <property type="match status" value="1"/>
</dbReference>
<dbReference type="EMBL" id="JAHCMY010000005">
    <property type="protein sequence ID" value="MBS9524645.1"/>
    <property type="molecule type" value="Genomic_DNA"/>
</dbReference>
<protein>
    <submittedName>
        <fullName evidence="6">TetR/AcrR family transcriptional regulator</fullName>
    </submittedName>
</protein>
<evidence type="ECO:0000313" key="6">
    <source>
        <dbReference type="EMBL" id="MBS9524645.1"/>
    </source>
</evidence>
<dbReference type="SUPFAM" id="SSF46689">
    <property type="entry name" value="Homeodomain-like"/>
    <property type="match status" value="1"/>
</dbReference>
<sequence length="234" mass="26801">MGVYERKQKEKDILSAAIKLFTAKGYHATKMDDVAKQAKMSKGLIYFYYKNKEDLYMAVTKKAYEELTDVFSKILAKGKAKKGIEIIDELVETYFVFIRENTMYHDAVVNFMSIMNLYNHTATKDKIDPLIMESPNFLKLLDLQHEPAKIGIQMISQGVRDGSLRPDLQPEITFYTIWSMLIGFEKLNGPADMERNDIKITSETWKHGFLRLLHVMLRGSLAAPKTAAVQGSLF</sequence>
<organism evidence="6 7">
    <name type="scientific">Litoribacter ruber</name>
    <dbReference type="NCBI Taxonomy" id="702568"/>
    <lineage>
        <taxon>Bacteria</taxon>
        <taxon>Pseudomonadati</taxon>
        <taxon>Bacteroidota</taxon>
        <taxon>Cytophagia</taxon>
        <taxon>Cytophagales</taxon>
        <taxon>Cyclobacteriaceae</taxon>
        <taxon>Litoribacter</taxon>
    </lineage>
</organism>
<dbReference type="PROSITE" id="PS50977">
    <property type="entry name" value="HTH_TETR_2"/>
    <property type="match status" value="1"/>
</dbReference>
<dbReference type="InterPro" id="IPR036271">
    <property type="entry name" value="Tet_transcr_reg_TetR-rel_C_sf"/>
</dbReference>
<dbReference type="Pfam" id="PF00440">
    <property type="entry name" value="TetR_N"/>
    <property type="match status" value="1"/>
</dbReference>
<evidence type="ECO:0000313" key="7">
    <source>
        <dbReference type="Proteomes" id="UP001319104"/>
    </source>
</evidence>
<evidence type="ECO:0000256" key="3">
    <source>
        <dbReference type="ARBA" id="ARBA00023163"/>
    </source>
</evidence>
<dbReference type="FunFam" id="1.10.10.60:FF:000141">
    <property type="entry name" value="TetR family transcriptional regulator"/>
    <property type="match status" value="1"/>
</dbReference>
<evidence type="ECO:0000256" key="4">
    <source>
        <dbReference type="PROSITE-ProRule" id="PRU00335"/>
    </source>
</evidence>
<dbReference type="AlphaFoldDB" id="A0AAP2G4L8"/>
<dbReference type="InterPro" id="IPR009057">
    <property type="entry name" value="Homeodomain-like_sf"/>
</dbReference>
<evidence type="ECO:0000256" key="1">
    <source>
        <dbReference type="ARBA" id="ARBA00023015"/>
    </source>
</evidence>
<feature type="domain" description="HTH tetR-type" evidence="5">
    <location>
        <begin position="7"/>
        <end position="67"/>
    </location>
</feature>
<accession>A0AAP2G4L8</accession>
<proteinExistence type="predicted"/>
<keyword evidence="3" id="KW-0804">Transcription</keyword>
<keyword evidence="7" id="KW-1185">Reference proteome</keyword>
<dbReference type="InterPro" id="IPR050109">
    <property type="entry name" value="HTH-type_TetR-like_transc_reg"/>
</dbReference>
<dbReference type="Gene3D" id="1.10.10.60">
    <property type="entry name" value="Homeodomain-like"/>
    <property type="match status" value="1"/>
</dbReference>
<dbReference type="GO" id="GO:0003677">
    <property type="term" value="F:DNA binding"/>
    <property type="evidence" value="ECO:0007669"/>
    <property type="project" value="UniProtKB-UniRule"/>
</dbReference>
<name>A0AAP2G4L8_9BACT</name>
<dbReference type="PANTHER" id="PTHR30328">
    <property type="entry name" value="TRANSCRIPTIONAL REPRESSOR"/>
    <property type="match status" value="1"/>
</dbReference>
<feature type="DNA-binding region" description="H-T-H motif" evidence="4">
    <location>
        <begin position="30"/>
        <end position="49"/>
    </location>
</feature>
<gene>
    <name evidence="6" type="ORF">KI659_11545</name>
</gene>
<dbReference type="SUPFAM" id="SSF48498">
    <property type="entry name" value="Tetracyclin repressor-like, C-terminal domain"/>
    <property type="match status" value="1"/>
</dbReference>
<keyword evidence="1" id="KW-0805">Transcription regulation</keyword>
<dbReference type="RefSeq" id="WP_213945491.1">
    <property type="nucleotide sequence ID" value="NZ_JAHCMY010000005.1"/>
</dbReference>
<dbReference type="InterPro" id="IPR001647">
    <property type="entry name" value="HTH_TetR"/>
</dbReference>
<comment type="caution">
    <text evidence="6">The sequence shown here is derived from an EMBL/GenBank/DDBJ whole genome shotgun (WGS) entry which is preliminary data.</text>
</comment>
<dbReference type="PRINTS" id="PR00455">
    <property type="entry name" value="HTHTETR"/>
</dbReference>
<reference evidence="6 7" key="1">
    <citation type="submission" date="2021-05" db="EMBL/GenBank/DDBJ databases">
        <authorList>
            <person name="Zhang Z.D."/>
            <person name="Osman G."/>
        </authorList>
    </citation>
    <scope>NUCLEOTIDE SEQUENCE [LARGE SCALE GENOMIC DNA]</scope>
    <source>
        <strain evidence="6 7">KCTC 32217</strain>
    </source>
</reference>
<evidence type="ECO:0000256" key="2">
    <source>
        <dbReference type="ARBA" id="ARBA00023125"/>
    </source>
</evidence>